<comment type="caution">
    <text evidence="1">The sequence shown here is derived from an EMBL/GenBank/DDBJ whole genome shotgun (WGS) entry which is preliminary data.</text>
</comment>
<proteinExistence type="predicted"/>
<dbReference type="Proteomes" id="UP001062846">
    <property type="component" value="Chromosome 9"/>
</dbReference>
<keyword evidence="2" id="KW-1185">Reference proteome</keyword>
<name>A0ACC0MD61_RHOML</name>
<dbReference type="EMBL" id="CM046396">
    <property type="protein sequence ID" value="KAI8538437.1"/>
    <property type="molecule type" value="Genomic_DNA"/>
</dbReference>
<evidence type="ECO:0000313" key="2">
    <source>
        <dbReference type="Proteomes" id="UP001062846"/>
    </source>
</evidence>
<organism evidence="1 2">
    <name type="scientific">Rhododendron molle</name>
    <name type="common">Chinese azalea</name>
    <name type="synonym">Azalea mollis</name>
    <dbReference type="NCBI Taxonomy" id="49168"/>
    <lineage>
        <taxon>Eukaryota</taxon>
        <taxon>Viridiplantae</taxon>
        <taxon>Streptophyta</taxon>
        <taxon>Embryophyta</taxon>
        <taxon>Tracheophyta</taxon>
        <taxon>Spermatophyta</taxon>
        <taxon>Magnoliopsida</taxon>
        <taxon>eudicotyledons</taxon>
        <taxon>Gunneridae</taxon>
        <taxon>Pentapetalae</taxon>
        <taxon>asterids</taxon>
        <taxon>Ericales</taxon>
        <taxon>Ericaceae</taxon>
        <taxon>Ericoideae</taxon>
        <taxon>Rhodoreae</taxon>
        <taxon>Rhododendron</taxon>
    </lineage>
</organism>
<evidence type="ECO:0000313" key="1">
    <source>
        <dbReference type="EMBL" id="KAI8538437.1"/>
    </source>
</evidence>
<accession>A0ACC0MD61</accession>
<sequence length="75" mass="8458">MKRQQSLAVEKNVEDLLAKICRDAPTLLNYIPSYKEKLKRREKEKEPSTKVGGKMKATDQQAGKGGQPNPCKKTK</sequence>
<protein>
    <submittedName>
        <fullName evidence="1">Uncharacterized protein</fullName>
    </submittedName>
</protein>
<reference evidence="1" key="1">
    <citation type="submission" date="2022-02" db="EMBL/GenBank/DDBJ databases">
        <title>Plant Genome Project.</title>
        <authorList>
            <person name="Zhang R.-G."/>
        </authorList>
    </citation>
    <scope>NUCLEOTIDE SEQUENCE</scope>
    <source>
        <strain evidence="1">AT1</strain>
    </source>
</reference>
<gene>
    <name evidence="1" type="ORF">RHMOL_Rhmol09G0103400</name>
</gene>